<gene>
    <name evidence="8" type="ORF">CPB83DRAFT_784999</name>
</gene>
<dbReference type="EMBL" id="MU157832">
    <property type="protein sequence ID" value="KAF9532203.1"/>
    <property type="molecule type" value="Genomic_DNA"/>
</dbReference>
<evidence type="ECO:0000313" key="8">
    <source>
        <dbReference type="EMBL" id="KAF9532203.1"/>
    </source>
</evidence>
<protein>
    <recommendedName>
        <fullName evidence="7">FAD-binding domain-containing protein</fullName>
    </recommendedName>
</protein>
<dbReference type="Proteomes" id="UP000807306">
    <property type="component" value="Unassembled WGS sequence"/>
</dbReference>
<comment type="caution">
    <text evidence="8">The sequence shown here is derived from an EMBL/GenBank/DDBJ whole genome shotgun (WGS) entry which is preliminary data.</text>
</comment>
<dbReference type="AlphaFoldDB" id="A0A9P6JTR9"/>
<comment type="similarity">
    <text evidence="1">Belongs to the paxM FAD-dependent monooxygenase family.</text>
</comment>
<evidence type="ECO:0000256" key="6">
    <source>
        <dbReference type="SAM" id="MobiDB-lite"/>
    </source>
</evidence>
<evidence type="ECO:0000313" key="9">
    <source>
        <dbReference type="Proteomes" id="UP000807306"/>
    </source>
</evidence>
<keyword evidence="9" id="KW-1185">Reference proteome</keyword>
<evidence type="ECO:0000256" key="3">
    <source>
        <dbReference type="ARBA" id="ARBA00022827"/>
    </source>
</evidence>
<keyword evidence="3" id="KW-0274">FAD</keyword>
<name>A0A9P6JTR9_9AGAR</name>
<feature type="domain" description="FAD-binding" evidence="7">
    <location>
        <begin position="349"/>
        <end position="401"/>
    </location>
</feature>
<dbReference type="InterPro" id="IPR002938">
    <property type="entry name" value="FAD-bd"/>
</dbReference>
<evidence type="ECO:0000256" key="2">
    <source>
        <dbReference type="ARBA" id="ARBA00022630"/>
    </source>
</evidence>
<feature type="region of interest" description="Disordered" evidence="6">
    <location>
        <begin position="307"/>
        <end position="327"/>
    </location>
</feature>
<dbReference type="InterPro" id="IPR050493">
    <property type="entry name" value="FAD-dep_Monooxygenase_BioMet"/>
</dbReference>
<accession>A0A9P6JTR9</accession>
<dbReference type="PRINTS" id="PR00420">
    <property type="entry name" value="RNGMNOXGNASE"/>
</dbReference>
<reference evidence="8" key="1">
    <citation type="submission" date="2020-11" db="EMBL/GenBank/DDBJ databases">
        <authorList>
            <consortium name="DOE Joint Genome Institute"/>
            <person name="Ahrendt S."/>
            <person name="Riley R."/>
            <person name="Andreopoulos W."/>
            <person name="Labutti K."/>
            <person name="Pangilinan J."/>
            <person name="Ruiz-Duenas F.J."/>
            <person name="Barrasa J.M."/>
            <person name="Sanchez-Garcia M."/>
            <person name="Camarero S."/>
            <person name="Miyauchi S."/>
            <person name="Serrano A."/>
            <person name="Linde D."/>
            <person name="Babiker R."/>
            <person name="Drula E."/>
            <person name="Ayuso-Fernandez I."/>
            <person name="Pacheco R."/>
            <person name="Padilla G."/>
            <person name="Ferreira P."/>
            <person name="Barriuso J."/>
            <person name="Kellner H."/>
            <person name="Castanera R."/>
            <person name="Alfaro M."/>
            <person name="Ramirez L."/>
            <person name="Pisabarro A.G."/>
            <person name="Kuo A."/>
            <person name="Tritt A."/>
            <person name="Lipzen A."/>
            <person name="He G."/>
            <person name="Yan M."/>
            <person name="Ng V."/>
            <person name="Cullen D."/>
            <person name="Martin F."/>
            <person name="Rosso M.-N."/>
            <person name="Henrissat B."/>
            <person name="Hibbett D."/>
            <person name="Martinez A.T."/>
            <person name="Grigoriev I.V."/>
        </authorList>
    </citation>
    <scope>NUCLEOTIDE SEQUENCE</scope>
    <source>
        <strain evidence="8">CBS 506.95</strain>
    </source>
</reference>
<keyword evidence="2" id="KW-0285">Flavoprotein</keyword>
<feature type="compositionally biased region" description="Low complexity" evidence="6">
    <location>
        <begin position="313"/>
        <end position="325"/>
    </location>
</feature>
<dbReference type="GO" id="GO:0004497">
    <property type="term" value="F:monooxygenase activity"/>
    <property type="evidence" value="ECO:0007669"/>
    <property type="project" value="UniProtKB-KW"/>
</dbReference>
<dbReference type="SUPFAM" id="SSF51905">
    <property type="entry name" value="FAD/NAD(P)-binding domain"/>
    <property type="match status" value="1"/>
</dbReference>
<dbReference type="InterPro" id="IPR036188">
    <property type="entry name" value="FAD/NAD-bd_sf"/>
</dbReference>
<proteinExistence type="inferred from homology"/>
<keyword evidence="4" id="KW-0560">Oxidoreductase</keyword>
<organism evidence="8 9">
    <name type="scientific">Crepidotus variabilis</name>
    <dbReference type="NCBI Taxonomy" id="179855"/>
    <lineage>
        <taxon>Eukaryota</taxon>
        <taxon>Fungi</taxon>
        <taxon>Dikarya</taxon>
        <taxon>Basidiomycota</taxon>
        <taxon>Agaricomycotina</taxon>
        <taxon>Agaricomycetes</taxon>
        <taxon>Agaricomycetidae</taxon>
        <taxon>Agaricales</taxon>
        <taxon>Agaricineae</taxon>
        <taxon>Crepidotaceae</taxon>
        <taxon>Crepidotus</taxon>
    </lineage>
</organism>
<evidence type="ECO:0000259" key="7">
    <source>
        <dbReference type="Pfam" id="PF01494"/>
    </source>
</evidence>
<dbReference type="PANTHER" id="PTHR13789:SF309">
    <property type="entry name" value="PUTATIVE (AFU_ORTHOLOGUE AFUA_6G14510)-RELATED"/>
    <property type="match status" value="1"/>
</dbReference>
<dbReference type="Pfam" id="PF01494">
    <property type="entry name" value="FAD_binding_3"/>
    <property type="match status" value="1"/>
</dbReference>
<evidence type="ECO:0000256" key="4">
    <source>
        <dbReference type="ARBA" id="ARBA00023002"/>
    </source>
</evidence>
<sequence length="509" mass="55006">MKVIIVGAGIGGLSTYLAFKKHISPLDPSLQIKILESHSSPRSQTLASGGGLGLAPNGLRSIASITTNAISHIQARGFAGTSMTFRNDKGGMLGVMAVGRRERYGYDMMMMTRAGVHDALLSEIEDESVIRWGVKVIGVEEINEGEGGVLVELADGTIEKADLLVGADGVRSIVKDYLFKGEYQAQYDGLTGLGGFLPLSSIPTSLRESLPDHPVTMIFGRLGFLAYSVASPLSDPDPLFMWWSIYETDSLPDRTNIDYEDVKRQLLHRSGSWKSPYDATPRSQNDATKGIYRQLIELGCVPPSDAPLIPTNSNSSGPASSKSMSTAPRILPRYVTPRLPYWSNATAAAGTTSASKNRGRIFLLGDAAHTMPPDVGQGVSCAAEDAVVYALLLKHYISNAAAASPTTLAVSTTTSIKATATDVNSPTSVLEQTAIAYESIRKPNINKLLDLAKRSGDMKKELSWFGQVFRDLMMKLVLAFKLPETFNDVVFAYDPEEEVRKYITKASGR</sequence>
<evidence type="ECO:0000256" key="1">
    <source>
        <dbReference type="ARBA" id="ARBA00007992"/>
    </source>
</evidence>
<keyword evidence="5" id="KW-0503">Monooxygenase</keyword>
<dbReference type="PANTHER" id="PTHR13789">
    <property type="entry name" value="MONOOXYGENASE"/>
    <property type="match status" value="1"/>
</dbReference>
<dbReference type="GO" id="GO:0071949">
    <property type="term" value="F:FAD binding"/>
    <property type="evidence" value="ECO:0007669"/>
    <property type="project" value="InterPro"/>
</dbReference>
<dbReference type="OrthoDB" id="47494at2759"/>
<evidence type="ECO:0000256" key="5">
    <source>
        <dbReference type="ARBA" id="ARBA00023033"/>
    </source>
</evidence>
<dbReference type="Gene3D" id="3.50.50.60">
    <property type="entry name" value="FAD/NAD(P)-binding domain"/>
    <property type="match status" value="2"/>
</dbReference>